<dbReference type="OrthoDB" id="9788659at2"/>
<evidence type="ECO:0000259" key="7">
    <source>
        <dbReference type="PROSITE" id="PS50011"/>
    </source>
</evidence>
<dbReference type="SUPFAM" id="SSF56112">
    <property type="entry name" value="Protein kinase-like (PK-like)"/>
    <property type="match status" value="1"/>
</dbReference>
<keyword evidence="6" id="KW-1133">Transmembrane helix</keyword>
<dbReference type="Pfam" id="PF00069">
    <property type="entry name" value="Pkinase"/>
    <property type="match status" value="1"/>
</dbReference>
<dbReference type="Proteomes" id="UP000632659">
    <property type="component" value="Unassembled WGS sequence"/>
</dbReference>
<name>A0A8J6PCC8_9FIRM</name>
<feature type="transmembrane region" description="Helical" evidence="6">
    <location>
        <begin position="329"/>
        <end position="354"/>
    </location>
</feature>
<dbReference type="PROSITE" id="PS00108">
    <property type="entry name" value="PROTEIN_KINASE_ST"/>
    <property type="match status" value="1"/>
</dbReference>
<dbReference type="PROSITE" id="PS50011">
    <property type="entry name" value="PROTEIN_KINASE_DOM"/>
    <property type="match status" value="1"/>
</dbReference>
<dbReference type="GO" id="GO:0004674">
    <property type="term" value="F:protein serine/threonine kinase activity"/>
    <property type="evidence" value="ECO:0007669"/>
    <property type="project" value="UniProtKB-KW"/>
</dbReference>
<keyword evidence="2" id="KW-0808">Transferase</keyword>
<evidence type="ECO:0000256" key="6">
    <source>
        <dbReference type="SAM" id="Phobius"/>
    </source>
</evidence>
<evidence type="ECO:0000313" key="8">
    <source>
        <dbReference type="EMBL" id="MBC8609856.1"/>
    </source>
</evidence>
<keyword evidence="6" id="KW-0472">Membrane</keyword>
<dbReference type="SMART" id="SM00220">
    <property type="entry name" value="S_TKc"/>
    <property type="match status" value="1"/>
</dbReference>
<dbReference type="Gene3D" id="1.10.510.10">
    <property type="entry name" value="Transferase(Phosphotransferase) domain 1"/>
    <property type="match status" value="1"/>
</dbReference>
<keyword evidence="9" id="KW-1185">Reference proteome</keyword>
<keyword evidence="4 8" id="KW-0418">Kinase</keyword>
<dbReference type="PANTHER" id="PTHR43289:SF6">
    <property type="entry name" value="SERINE_THREONINE-PROTEIN KINASE NEKL-3"/>
    <property type="match status" value="1"/>
</dbReference>
<keyword evidence="3" id="KW-0547">Nucleotide-binding</keyword>
<evidence type="ECO:0000313" key="9">
    <source>
        <dbReference type="Proteomes" id="UP000632659"/>
    </source>
</evidence>
<keyword evidence="6" id="KW-0812">Transmembrane</keyword>
<feature type="transmembrane region" description="Helical" evidence="6">
    <location>
        <begin position="260"/>
        <end position="282"/>
    </location>
</feature>
<sequence length="367" mass="41488">MNWSERYQILSPLNESFKGALFLAQNQQTLQTVVCRVLYHTTAEYYQTLQHLSSPHVPQIFEVIQDQEDTIIIEEYIHGETLASYLERGGIFSLQDTVSVLLQLCEALEAIHSCGIIHRDIKPANILLNNGRVVLIDFDAARQYQQNRQKDTVYMGTEGYAAPEQYGFSQTDSRSDIYSLGVVLRELCGDDPQHPLAPIIFRCTAFDPANRYGAAREIISDLERAGLIVLKSAPAAQRQSVPAQTPNNPSSAQPKGWKTVLKIVLGTFFALETVILLIRYPHEITALDYLLSKLVYLQLVIFPAIILFNLLHIWKWLPLLRSSNKSLQVLGVFLYSLLFLVMIILLNILAYTFYSPEALEILQASTV</sequence>
<dbReference type="RefSeq" id="WP_158662573.1">
    <property type="nucleotide sequence ID" value="NZ_FYDD01000003.1"/>
</dbReference>
<dbReference type="AlphaFoldDB" id="A0A8J6PCC8"/>
<gene>
    <name evidence="8" type="ORF">H8702_01800</name>
</gene>
<reference evidence="8" key="1">
    <citation type="submission" date="2020-08" db="EMBL/GenBank/DDBJ databases">
        <title>Genome public.</title>
        <authorList>
            <person name="Liu C."/>
            <person name="Sun Q."/>
        </authorList>
    </citation>
    <scope>NUCLEOTIDE SEQUENCE</scope>
    <source>
        <strain evidence="8">NSJ-15</strain>
    </source>
</reference>
<evidence type="ECO:0000256" key="1">
    <source>
        <dbReference type="ARBA" id="ARBA00012513"/>
    </source>
</evidence>
<proteinExistence type="predicted"/>
<accession>A0A8J6PCC8</accession>
<dbReference type="InterPro" id="IPR008271">
    <property type="entry name" value="Ser/Thr_kinase_AS"/>
</dbReference>
<dbReference type="InterPro" id="IPR011009">
    <property type="entry name" value="Kinase-like_dom_sf"/>
</dbReference>
<keyword evidence="5" id="KW-0067">ATP-binding</keyword>
<evidence type="ECO:0000256" key="3">
    <source>
        <dbReference type="ARBA" id="ARBA00022741"/>
    </source>
</evidence>
<feature type="transmembrane region" description="Helical" evidence="6">
    <location>
        <begin position="294"/>
        <end position="317"/>
    </location>
</feature>
<dbReference type="EC" id="2.7.11.1" evidence="1"/>
<organism evidence="8 9">
    <name type="scientific">Massiliimalia timonensis</name>
    <dbReference type="NCBI Taxonomy" id="1987501"/>
    <lineage>
        <taxon>Bacteria</taxon>
        <taxon>Bacillati</taxon>
        <taxon>Bacillota</taxon>
        <taxon>Clostridia</taxon>
        <taxon>Eubacteriales</taxon>
        <taxon>Oscillospiraceae</taxon>
        <taxon>Massiliimalia</taxon>
    </lineage>
</organism>
<evidence type="ECO:0000256" key="5">
    <source>
        <dbReference type="ARBA" id="ARBA00022840"/>
    </source>
</evidence>
<keyword evidence="8" id="KW-0723">Serine/threonine-protein kinase</keyword>
<evidence type="ECO:0000256" key="2">
    <source>
        <dbReference type="ARBA" id="ARBA00022679"/>
    </source>
</evidence>
<dbReference type="CDD" id="cd14014">
    <property type="entry name" value="STKc_PknB_like"/>
    <property type="match status" value="1"/>
</dbReference>
<dbReference type="EMBL" id="JACRTL010000001">
    <property type="protein sequence ID" value="MBC8609856.1"/>
    <property type="molecule type" value="Genomic_DNA"/>
</dbReference>
<evidence type="ECO:0000256" key="4">
    <source>
        <dbReference type="ARBA" id="ARBA00022777"/>
    </source>
</evidence>
<feature type="domain" description="Protein kinase" evidence="7">
    <location>
        <begin position="7"/>
        <end position="367"/>
    </location>
</feature>
<dbReference type="PANTHER" id="PTHR43289">
    <property type="entry name" value="MITOGEN-ACTIVATED PROTEIN KINASE KINASE KINASE 20-RELATED"/>
    <property type="match status" value="1"/>
</dbReference>
<protein>
    <recommendedName>
        <fullName evidence="1">non-specific serine/threonine protein kinase</fullName>
        <ecNumber evidence="1">2.7.11.1</ecNumber>
    </recommendedName>
</protein>
<dbReference type="InterPro" id="IPR000719">
    <property type="entry name" value="Prot_kinase_dom"/>
</dbReference>
<comment type="caution">
    <text evidence="8">The sequence shown here is derived from an EMBL/GenBank/DDBJ whole genome shotgun (WGS) entry which is preliminary data.</text>
</comment>
<dbReference type="GO" id="GO:0005524">
    <property type="term" value="F:ATP binding"/>
    <property type="evidence" value="ECO:0007669"/>
    <property type="project" value="UniProtKB-KW"/>
</dbReference>